<dbReference type="InterPro" id="IPR015392">
    <property type="entry name" value="TehB/YeaR-like_dom"/>
</dbReference>
<sequence length="111" mass="11709">MTSSVAGLPAGIRAYKRTPEFTQETVPAGLLRDHTTKAGTWALIHVLEGALLYVVPSEGFQQVLAPGKPPGVVRPQQLHSVKPLGPVRFYVEFHAAPPDEAEGSPSSGLAG</sequence>
<dbReference type="InterPro" id="IPR014710">
    <property type="entry name" value="RmlC-like_jellyroll"/>
</dbReference>
<evidence type="ECO:0000313" key="3">
    <source>
        <dbReference type="Proteomes" id="UP000278006"/>
    </source>
</evidence>
<dbReference type="OrthoDB" id="9799128at2"/>
<dbReference type="EMBL" id="RDQO01000001">
    <property type="protein sequence ID" value="RMX08091.1"/>
    <property type="molecule type" value="Genomic_DNA"/>
</dbReference>
<comment type="caution">
    <text evidence="2">The sequence shown here is derived from an EMBL/GenBank/DDBJ whole genome shotgun (WGS) entry which is preliminary data.</text>
</comment>
<keyword evidence="3" id="KW-1185">Reference proteome</keyword>
<dbReference type="SUPFAM" id="SSF51197">
    <property type="entry name" value="Clavaminate synthase-like"/>
    <property type="match status" value="1"/>
</dbReference>
<evidence type="ECO:0000313" key="2">
    <source>
        <dbReference type="EMBL" id="RMX08091.1"/>
    </source>
</evidence>
<gene>
    <name evidence="2" type="ORF">D8I35_02900</name>
</gene>
<dbReference type="AlphaFoldDB" id="A0A3M6QYS9"/>
<proteinExistence type="predicted"/>
<organism evidence="2 3">
    <name type="scientific">Corticibacter populi</name>
    <dbReference type="NCBI Taxonomy" id="1550736"/>
    <lineage>
        <taxon>Bacteria</taxon>
        <taxon>Pseudomonadati</taxon>
        <taxon>Pseudomonadota</taxon>
        <taxon>Betaproteobacteria</taxon>
        <taxon>Burkholderiales</taxon>
        <taxon>Comamonadaceae</taxon>
        <taxon>Corticibacter</taxon>
    </lineage>
</organism>
<dbReference type="Proteomes" id="UP000278006">
    <property type="component" value="Unassembled WGS sequence"/>
</dbReference>
<dbReference type="Gene3D" id="2.60.120.10">
    <property type="entry name" value="Jelly Rolls"/>
    <property type="match status" value="1"/>
</dbReference>
<evidence type="ECO:0000259" key="1">
    <source>
        <dbReference type="Pfam" id="PF09313"/>
    </source>
</evidence>
<feature type="domain" description="TehB/YeaR-like" evidence="1">
    <location>
        <begin position="16"/>
        <end position="91"/>
    </location>
</feature>
<accession>A0A3M6QYS9</accession>
<reference evidence="2 3" key="1">
    <citation type="submission" date="2018-10" db="EMBL/GenBank/DDBJ databases">
        <title>Draft genome of Cortibacter populi DSM10536.</title>
        <authorList>
            <person name="Bernier A.-M."/>
            <person name="Bernard K."/>
        </authorList>
    </citation>
    <scope>NUCLEOTIDE SEQUENCE [LARGE SCALE GENOMIC DNA]</scope>
    <source>
        <strain evidence="2 3">DSM 105136</strain>
    </source>
</reference>
<protein>
    <submittedName>
        <fullName evidence="2">DUF1971 domain-containing protein</fullName>
    </submittedName>
</protein>
<name>A0A3M6QYS9_9BURK</name>
<dbReference type="RefSeq" id="WP_122226215.1">
    <property type="nucleotide sequence ID" value="NZ_RDQO01000001.1"/>
</dbReference>
<dbReference type="Pfam" id="PF09313">
    <property type="entry name" value="TehB-like"/>
    <property type="match status" value="1"/>
</dbReference>